<feature type="region of interest" description="Disordered" evidence="1">
    <location>
        <begin position="74"/>
        <end position="104"/>
    </location>
</feature>
<comment type="caution">
    <text evidence="2">The sequence shown here is derived from an EMBL/GenBank/DDBJ whole genome shotgun (WGS) entry which is preliminary data.</text>
</comment>
<accession>A0A7J8DPJ6</accession>
<keyword evidence="3" id="KW-1185">Reference proteome</keyword>
<dbReference type="AlphaFoldDB" id="A0A7J8DPJ6"/>
<feature type="region of interest" description="Disordered" evidence="1">
    <location>
        <begin position="29"/>
        <end position="49"/>
    </location>
</feature>
<gene>
    <name evidence="2" type="ORF">HJG59_009225</name>
</gene>
<evidence type="ECO:0000256" key="1">
    <source>
        <dbReference type="SAM" id="MobiDB-lite"/>
    </source>
</evidence>
<dbReference type="InParanoid" id="A0A7J8DPJ6"/>
<reference evidence="2 3" key="1">
    <citation type="journal article" date="2020" name="Nature">
        <title>Six reference-quality genomes reveal evolution of bat adaptations.</title>
        <authorList>
            <person name="Jebb D."/>
            <person name="Huang Z."/>
            <person name="Pippel M."/>
            <person name="Hughes G.M."/>
            <person name="Lavrichenko K."/>
            <person name="Devanna P."/>
            <person name="Winkler S."/>
            <person name="Jermiin L.S."/>
            <person name="Skirmuntt E.C."/>
            <person name="Katzourakis A."/>
            <person name="Burkitt-Gray L."/>
            <person name="Ray D.A."/>
            <person name="Sullivan K.A.M."/>
            <person name="Roscito J.G."/>
            <person name="Kirilenko B.M."/>
            <person name="Davalos L.M."/>
            <person name="Corthals A.P."/>
            <person name="Power M.L."/>
            <person name="Jones G."/>
            <person name="Ransome R.D."/>
            <person name="Dechmann D.K.N."/>
            <person name="Locatelli A.G."/>
            <person name="Puechmaille S.J."/>
            <person name="Fedrigo O."/>
            <person name="Jarvis E.D."/>
            <person name="Hiller M."/>
            <person name="Vernes S.C."/>
            <person name="Myers E.W."/>
            <person name="Teeling E.C."/>
        </authorList>
    </citation>
    <scope>NUCLEOTIDE SEQUENCE [LARGE SCALE GENOMIC DNA]</scope>
    <source>
        <strain evidence="2">MMolMol1</strain>
        <tissue evidence="2">Muscle</tissue>
    </source>
</reference>
<dbReference type="EMBL" id="JACASF010000017">
    <property type="protein sequence ID" value="KAF6425157.1"/>
    <property type="molecule type" value="Genomic_DNA"/>
</dbReference>
<sequence length="132" mass="14857">MRRLPYPMAPCPHRQDSSVEAQAVTLRPERIPRPDTVATGGRDPEENATILHETRPSAWPRAYVVTLELVRHRERRGRATHRTAGLLHSRCSKTEDDKGGQTHPQTRQLLYCGGAPHRPLACRHTGGSHIYS</sequence>
<evidence type="ECO:0000313" key="2">
    <source>
        <dbReference type="EMBL" id="KAF6425157.1"/>
    </source>
</evidence>
<evidence type="ECO:0000313" key="3">
    <source>
        <dbReference type="Proteomes" id="UP000550707"/>
    </source>
</evidence>
<dbReference type="Proteomes" id="UP000550707">
    <property type="component" value="Unassembled WGS sequence"/>
</dbReference>
<organism evidence="2 3">
    <name type="scientific">Molossus molossus</name>
    <name type="common">Pallas' mastiff bat</name>
    <name type="synonym">Vespertilio molossus</name>
    <dbReference type="NCBI Taxonomy" id="27622"/>
    <lineage>
        <taxon>Eukaryota</taxon>
        <taxon>Metazoa</taxon>
        <taxon>Chordata</taxon>
        <taxon>Craniata</taxon>
        <taxon>Vertebrata</taxon>
        <taxon>Euteleostomi</taxon>
        <taxon>Mammalia</taxon>
        <taxon>Eutheria</taxon>
        <taxon>Laurasiatheria</taxon>
        <taxon>Chiroptera</taxon>
        <taxon>Yangochiroptera</taxon>
        <taxon>Molossidae</taxon>
        <taxon>Molossus</taxon>
    </lineage>
</organism>
<protein>
    <submittedName>
        <fullName evidence="2">Uncharacterized protein</fullName>
    </submittedName>
</protein>
<name>A0A7J8DPJ6_MOLMO</name>
<proteinExistence type="predicted"/>